<evidence type="ECO:0000313" key="2">
    <source>
        <dbReference type="EMBL" id="GGW65352.1"/>
    </source>
</evidence>
<dbReference type="Pfam" id="PF07606">
    <property type="entry name" value="DUF1569"/>
    <property type="match status" value="1"/>
</dbReference>
<dbReference type="EMBL" id="BMYR01000008">
    <property type="protein sequence ID" value="GGW65352.1"/>
    <property type="molecule type" value="Genomic_DNA"/>
</dbReference>
<evidence type="ECO:0008006" key="4">
    <source>
        <dbReference type="Google" id="ProtNLM"/>
    </source>
</evidence>
<evidence type="ECO:0000313" key="3">
    <source>
        <dbReference type="Proteomes" id="UP000634667"/>
    </source>
</evidence>
<dbReference type="RefSeq" id="WP_189483242.1">
    <property type="nucleotide sequence ID" value="NZ_BMYR01000008.1"/>
</dbReference>
<accession>A0ABQ2WPK0</accession>
<sequence>MNRRQFLQAAAISPLAVVLGLKFIATLRPYPLQTLHTRLRGLQPDRLISTGTWRVSQIFQHCAQSIRYSIHGYPEHYSALFKNTAGKLALNAFAASGSMSHPLDEVIPGAPALAPDVPNDVALRELLHELQQFINWQGELEPHFAYGSLTKAQYYSVHYLHLENHLLEIQQG</sequence>
<keyword evidence="3" id="KW-1185">Reference proteome</keyword>
<proteinExistence type="predicted"/>
<dbReference type="InterPro" id="IPR011463">
    <property type="entry name" value="DUF1569"/>
</dbReference>
<organism evidence="2 3">
    <name type="scientific">Alishewanella tabrizica</name>
    <dbReference type="NCBI Taxonomy" id="671278"/>
    <lineage>
        <taxon>Bacteria</taxon>
        <taxon>Pseudomonadati</taxon>
        <taxon>Pseudomonadota</taxon>
        <taxon>Gammaproteobacteria</taxon>
        <taxon>Alteromonadales</taxon>
        <taxon>Alteromonadaceae</taxon>
        <taxon>Alishewanella</taxon>
    </lineage>
</organism>
<reference evidence="3" key="1">
    <citation type="journal article" date="2019" name="Int. J. Syst. Evol. Microbiol.">
        <title>The Global Catalogue of Microorganisms (GCM) 10K type strain sequencing project: providing services to taxonomists for standard genome sequencing and annotation.</title>
        <authorList>
            <consortium name="The Broad Institute Genomics Platform"/>
            <consortium name="The Broad Institute Genome Sequencing Center for Infectious Disease"/>
            <person name="Wu L."/>
            <person name="Ma J."/>
        </authorList>
    </citation>
    <scope>NUCLEOTIDE SEQUENCE [LARGE SCALE GENOMIC DNA]</scope>
    <source>
        <strain evidence="3">KCTC 23723</strain>
    </source>
</reference>
<gene>
    <name evidence="2" type="ORF">GCM10008111_21790</name>
</gene>
<protein>
    <recommendedName>
        <fullName evidence="4">Twin-arginine translocation pathway signal</fullName>
    </recommendedName>
</protein>
<dbReference type="NCBIfam" id="TIGR01409">
    <property type="entry name" value="TAT_signal_seq"/>
    <property type="match status" value="1"/>
</dbReference>
<dbReference type="InterPro" id="IPR019546">
    <property type="entry name" value="TAT_signal_bac_arc"/>
</dbReference>
<evidence type="ECO:0000256" key="1">
    <source>
        <dbReference type="ARBA" id="ARBA00022729"/>
    </source>
</evidence>
<comment type="caution">
    <text evidence="2">The sequence shown here is derived from an EMBL/GenBank/DDBJ whole genome shotgun (WGS) entry which is preliminary data.</text>
</comment>
<keyword evidence="1" id="KW-0732">Signal</keyword>
<dbReference type="Proteomes" id="UP000634667">
    <property type="component" value="Unassembled WGS sequence"/>
</dbReference>
<name>A0ABQ2WPK0_9ALTE</name>